<evidence type="ECO:0000313" key="9">
    <source>
        <dbReference type="Proteomes" id="UP000027238"/>
    </source>
</evidence>
<gene>
    <name evidence="8" type="ORF">CSUB01_01202</name>
</gene>
<sequence length="232" mass="25596">MPPSFPLTCDSFHEPSKCPVVDINFDGGSDAGKSAGMRFAKNVTWTLCGFPYKSQTGTVAGRFTLIIGPAFFVLMRLLAKALRLSSWGADDVMLIIGYVFFAYEILYTLSISTIKASFLFFYIRVFHMVSNTFTLVLWTTQAFNIAFCIAFMIANLAQCRPFSNAWKAWDGKHPGHCINVYAMFVSHAAINIALHRQKVEIMFMFGLGALTFGGGSRCLPSVRAPALAALNP</sequence>
<keyword evidence="2 6" id="KW-0812">Transmembrane</keyword>
<dbReference type="EMBL" id="JMSE01000785">
    <property type="protein sequence ID" value="KDN67674.1"/>
    <property type="molecule type" value="Genomic_DNA"/>
</dbReference>
<feature type="domain" description="Rhodopsin" evidence="7">
    <location>
        <begin position="99"/>
        <end position="193"/>
    </location>
</feature>
<comment type="caution">
    <text evidence="8">The sequence shown here is derived from an EMBL/GenBank/DDBJ whole genome shotgun (WGS) entry which is preliminary data.</text>
</comment>
<feature type="transmembrane region" description="Helical" evidence="6">
    <location>
        <begin position="100"/>
        <end position="123"/>
    </location>
</feature>
<organism evidence="8 9">
    <name type="scientific">Colletotrichum sublineola</name>
    <name type="common">Sorghum anthracnose fungus</name>
    <dbReference type="NCBI Taxonomy" id="1173701"/>
    <lineage>
        <taxon>Eukaryota</taxon>
        <taxon>Fungi</taxon>
        <taxon>Dikarya</taxon>
        <taxon>Ascomycota</taxon>
        <taxon>Pezizomycotina</taxon>
        <taxon>Sordariomycetes</taxon>
        <taxon>Hypocreomycetidae</taxon>
        <taxon>Glomerellales</taxon>
        <taxon>Glomerellaceae</taxon>
        <taxon>Colletotrichum</taxon>
        <taxon>Colletotrichum graminicola species complex</taxon>
    </lineage>
</organism>
<dbReference type="PANTHER" id="PTHR33048">
    <property type="entry name" value="PTH11-LIKE INTEGRAL MEMBRANE PROTEIN (AFU_ORTHOLOGUE AFUA_5G11245)"/>
    <property type="match status" value="1"/>
</dbReference>
<evidence type="ECO:0000313" key="8">
    <source>
        <dbReference type="EMBL" id="KDN67674.1"/>
    </source>
</evidence>
<reference evidence="9" key="1">
    <citation type="journal article" date="2014" name="Genome Announc.">
        <title>Draft genome sequence of Colletotrichum sublineola, a destructive pathogen of cultivated sorghum.</title>
        <authorList>
            <person name="Baroncelli R."/>
            <person name="Sanz-Martin J.M."/>
            <person name="Rech G.E."/>
            <person name="Sukno S.A."/>
            <person name="Thon M.R."/>
        </authorList>
    </citation>
    <scope>NUCLEOTIDE SEQUENCE [LARGE SCALE GENOMIC DNA]</scope>
    <source>
        <strain evidence="9">TX430BB</strain>
    </source>
</reference>
<name>A0A066XJ73_COLSU</name>
<dbReference type="PANTHER" id="PTHR33048:SF47">
    <property type="entry name" value="INTEGRAL MEMBRANE PROTEIN-RELATED"/>
    <property type="match status" value="1"/>
</dbReference>
<evidence type="ECO:0000256" key="2">
    <source>
        <dbReference type="ARBA" id="ARBA00022692"/>
    </source>
</evidence>
<dbReference type="eggNOG" id="ENOG502SKG6">
    <property type="taxonomic scope" value="Eukaryota"/>
</dbReference>
<keyword evidence="9" id="KW-1185">Reference proteome</keyword>
<dbReference type="InterPro" id="IPR052337">
    <property type="entry name" value="SAT4-like"/>
</dbReference>
<evidence type="ECO:0000259" key="7">
    <source>
        <dbReference type="Pfam" id="PF20684"/>
    </source>
</evidence>
<accession>A0A066XJ73</accession>
<comment type="subcellular location">
    <subcellularLocation>
        <location evidence="1">Membrane</location>
        <topology evidence="1">Multi-pass membrane protein</topology>
    </subcellularLocation>
</comment>
<feature type="transmembrane region" description="Helical" evidence="6">
    <location>
        <begin position="178"/>
        <end position="195"/>
    </location>
</feature>
<evidence type="ECO:0000256" key="3">
    <source>
        <dbReference type="ARBA" id="ARBA00022989"/>
    </source>
</evidence>
<dbReference type="Proteomes" id="UP000027238">
    <property type="component" value="Unassembled WGS sequence"/>
</dbReference>
<dbReference type="AlphaFoldDB" id="A0A066XJ73"/>
<dbReference type="HOGENOM" id="CLU_1194818_0_0_1"/>
<protein>
    <submittedName>
        <fullName evidence="8">Putative CFEM domain-containing protein</fullName>
    </submittedName>
</protein>
<dbReference type="InterPro" id="IPR049326">
    <property type="entry name" value="Rhodopsin_dom_fungi"/>
</dbReference>
<dbReference type="Pfam" id="PF20684">
    <property type="entry name" value="Fung_rhodopsin"/>
    <property type="match status" value="1"/>
</dbReference>
<evidence type="ECO:0000256" key="4">
    <source>
        <dbReference type="ARBA" id="ARBA00023136"/>
    </source>
</evidence>
<keyword evidence="4 6" id="KW-0472">Membrane</keyword>
<evidence type="ECO:0000256" key="6">
    <source>
        <dbReference type="SAM" id="Phobius"/>
    </source>
</evidence>
<dbReference type="STRING" id="1173701.A0A066XJ73"/>
<feature type="transmembrane region" description="Helical" evidence="6">
    <location>
        <begin position="135"/>
        <end position="157"/>
    </location>
</feature>
<feature type="transmembrane region" description="Helical" evidence="6">
    <location>
        <begin position="59"/>
        <end position="79"/>
    </location>
</feature>
<dbReference type="GO" id="GO:0016020">
    <property type="term" value="C:membrane"/>
    <property type="evidence" value="ECO:0007669"/>
    <property type="project" value="UniProtKB-SubCell"/>
</dbReference>
<evidence type="ECO:0000256" key="1">
    <source>
        <dbReference type="ARBA" id="ARBA00004141"/>
    </source>
</evidence>
<dbReference type="OrthoDB" id="2496787at2759"/>
<comment type="similarity">
    <text evidence="5">Belongs to the SAT4 family.</text>
</comment>
<evidence type="ECO:0000256" key="5">
    <source>
        <dbReference type="ARBA" id="ARBA00038359"/>
    </source>
</evidence>
<keyword evidence="3 6" id="KW-1133">Transmembrane helix</keyword>
<proteinExistence type="inferred from homology"/>